<sequence length="2446" mass="263006">MNRNYFLLILFVSLFVSLVQGQYKFNDNGHYYDFIPAAANSISDCLQKISKMKTVGNALPYLGTITSIEELAFVNQYLPQYGNALISGSRMDKWDQWRYLSGPEVNQTLFTQSSGQYNYFSFWTTQYPTDSPTENFLYFSKNEMTLRNTQFVPTANYWYYLVEWSDPKEPYVPPVDTQGAQVTMSYLDNFVVDFVNITLIPNGMLPVNLTVISRDAHYKRVVFQMPPLMGTGLNFIIVDDAPAALSVYPTFQLNTLLTIVGDNFGVDKSIIKVTTGLLSNPCTYVKIIEDHKVISCVVTHYVTNLVFLYPIAIQVGTSPNVISTKIPFYDPENIKMLKFSPSISTSQNVLNSIIDAQANYLLDGNTAYSGLIDSAKQQSLIASVFGFGSFGTVFLGTIGLGNGMVRVRNGGGPYDGQICVDNNRCLPNMLYCTSNFTGGLLLNQGTMYNGIYQAVTDNSAISGSYIQFGGRPVIQPQTFLIDAGGGMVIVPLSSGSVGFKYTKRSYTINGIPQNATIAVLDSRTLGLPIPPGVLTTFNVTVTIEGYTFNNISVEYTPPTIVSVKPISTLGGPITVYGFSFGADESAIHVTLDDKECANPRLLVENTVLSCVLPPGVGANHLLVVNAGNSSSNATFSYLPPSIEDVQQQDTLLTIVGRSMGTTQFIPTVYVPYNSTPSMTLTDPQILTTTVPVYAQNGRVVVSVGGQSGSYPFTYQPFLESITPAMLPTTEGGPVLLKGRFLTQYRTDNTQTSCSIAIGGRQCLSPQFSYDTNYTYIHCVATAGTGVSSNVIVTIDGRASNTLQLGYPAPTISSYTQNRNTLTIFGANFGPDTGKVRLEINGNLFLVTSLATNPSRIFATLPTSLTNGYIKVIVDSQYSNIVPLSLVPVIDTISQASIFGGPVLINGLFFNINDSNSNPQTLSVTIGGTVCANPQIQKVNLQVVCNVVAGTGIKDFVFKLGNSTINQFYNYIPPVIASTAFNPLNETLTVIGTNIGFQLDMMSLYIAAGEPTDTAILLPYNSYGDKQVQKVQFIIPEDSYNSNIYLILDGLKSNVLYQKIQPAITSVVSNIPTSGGLITVYGNHFRNVKQGGSFVNSYIWYGGYICQLQTFDLHNLTCLMGPGTGTTNTLTYVSDDLASNYVAYTYQPPTVSAVTQSSSTVQVNGTNFGVSRLTASVLFNNLTSSPSAVSHNQTTTSIPWNSLNGNLSVLVSGQLSNNYSYKLTPVIQGVSSVDRTGGVLTIYGLFLNDIRYDGLTTNPTVLFPNEEQCASVQMLPSDPIAKQTRMTCIAPASKGTNTIDIPVVITIDGVSVTTLFTYGSPLINRVDVSVDNTITITGDQFGTNASLITVVFGGNNITTLLSIANDQITFKAPLTAMNDYLYVVSNRNGKQSTQFYVQLYPIITSVTQSLTEGGRVTIYGSYLNPLKLGNLYTSFTVTFNKTISSAILYTNPGNTTLVIVTSPPGTGLNYPVTVNIEGLKASINTFGYQPPVIQSTTQKGQQLTFIGNNFGSDIAKVTLLPSFTIASVSDHALTVNIPSSAQNGPFSVSVDSQLSPTFDAKLTPIITSIISVPITGGDITINGYYFNTRRADGTATPISVNINTTVCVFKSTISNVGVICTLPAANILNKQLNVTIDGKVASAVYSSNGPTATGMIKSTLFNVPAIITMAGTNFYDPLSVYIADVECTNVIVMDSQSLKCDFDATVQPSISLLPVSIFSSNIKTTANIFAYDDISCQNNCTNNGRCFNGQCSCNIGFGGALCHTAVNLTVPLPEVNSTSGVFTIDQDVFTAGLAFIREVTVGFVTVRTIPTDTLSFTVVSTQEVGDYILQKSIGVEVNPNPNSRFSIEIDTYTLKYGRVFEFAGERISVDTHSFKQNVKVNNWRFDSLQNTLQLIYLADAPASVNLENCNEASVSNLTLFNSLDGQQRLLSFDIENKLGIFTGRFSTRLIKDGYLSVLSVTAIELSDPIWPSKDGHLKTLVAVNIPVFESYAQFDPSFSAYRINGTNKCTPPSTPTPVPTITTATATATATSTATSTATTGDATTATTSTPTTTQTTSTPTSSNPTSTPTTTQTTTATTTETTSTTNGQVDGPTTSTITGSSIPTITTSTTGTTGPYKSCPGHPVCGGHGLCNSTTLLCQCHPGYSGADCGGTYVPPTTPIIPDPEKPSTNQTNDQTNSEIKIDIVSLRELTYGDALVKEYPLGNWTMTQTNLTTSRRLVYKTTVVGTTVLSIIIDTFNATTTVEFAGQISTMAPGAIKYSASISKYNFAALYNKLELVFSATLGDTKESKDTCSYTSYEYDENNSLRSISLQINGQTLYGRFQNSVILDGKTFATTSRVLESNDTSTSTKAKALVGMIIAPTNYERSAEIDPDFSLLLTGNAKDKSGSICNSSKKKLSTSQIVGIAIGAAAAAAVVGTIVGYTIHKKRKENQENKSISSKMSGLNK</sequence>
<keyword evidence="1" id="KW-0325">Glycoprotein</keyword>
<dbReference type="CDD" id="cd00054">
    <property type="entry name" value="EGF_CA"/>
    <property type="match status" value="1"/>
</dbReference>
<dbReference type="GeneID" id="31355596"/>
<dbReference type="RefSeq" id="XP_020426697.1">
    <property type="nucleotide sequence ID" value="XM_020571108.1"/>
</dbReference>
<dbReference type="InParanoid" id="D3BVR0"/>
<feature type="domain" description="EGF-like" evidence="6">
    <location>
        <begin position="2115"/>
        <end position="2150"/>
    </location>
</feature>
<name>D3BVR0_HETP5</name>
<evidence type="ECO:0000256" key="1">
    <source>
        <dbReference type="ARBA" id="ARBA00023180"/>
    </source>
</evidence>
<dbReference type="PROSITE" id="PS50026">
    <property type="entry name" value="EGF_3"/>
    <property type="match status" value="1"/>
</dbReference>
<feature type="signal peptide" evidence="5">
    <location>
        <begin position="1"/>
        <end position="21"/>
    </location>
</feature>
<dbReference type="Gene3D" id="3.10.100.10">
    <property type="entry name" value="Mannose-Binding Protein A, subunit A"/>
    <property type="match status" value="1"/>
</dbReference>
<dbReference type="SUPFAM" id="SSF56436">
    <property type="entry name" value="C-type lectin-like"/>
    <property type="match status" value="1"/>
</dbReference>
<dbReference type="SMART" id="SM00429">
    <property type="entry name" value="IPT"/>
    <property type="match status" value="2"/>
</dbReference>
<evidence type="ECO:0000256" key="3">
    <source>
        <dbReference type="SAM" id="MobiDB-lite"/>
    </source>
</evidence>
<evidence type="ECO:0000313" key="7">
    <source>
        <dbReference type="EMBL" id="EFA74563.1"/>
    </source>
</evidence>
<dbReference type="Gene3D" id="2.60.40.10">
    <property type="entry name" value="Immunoglobulins"/>
    <property type="match status" value="3"/>
</dbReference>
<dbReference type="InterPro" id="IPR014756">
    <property type="entry name" value="Ig_E-set"/>
</dbReference>
<dbReference type="InterPro" id="IPR000742">
    <property type="entry name" value="EGF"/>
</dbReference>
<evidence type="ECO:0000259" key="6">
    <source>
        <dbReference type="PROSITE" id="PS50026"/>
    </source>
</evidence>
<dbReference type="Gene3D" id="2.60.120.260">
    <property type="entry name" value="Galactose-binding domain-like"/>
    <property type="match status" value="1"/>
</dbReference>
<dbReference type="InterPro" id="IPR054484">
    <property type="entry name" value="ComC_SSD"/>
</dbReference>
<keyword evidence="4" id="KW-0472">Membrane</keyword>
<keyword evidence="4" id="KW-1133">Transmembrane helix</keyword>
<evidence type="ECO:0000256" key="2">
    <source>
        <dbReference type="PROSITE-ProRule" id="PRU00076"/>
    </source>
</evidence>
<dbReference type="OMA" id="CHTAVNL"/>
<keyword evidence="2" id="KW-1015">Disulfide bond</keyword>
<dbReference type="InterPro" id="IPR013783">
    <property type="entry name" value="Ig-like_fold"/>
</dbReference>
<dbReference type="SMART" id="SM00181">
    <property type="entry name" value="EGF"/>
    <property type="match status" value="2"/>
</dbReference>
<evidence type="ECO:0000313" key="8">
    <source>
        <dbReference type="Proteomes" id="UP000001396"/>
    </source>
</evidence>
<dbReference type="PROSITE" id="PS00022">
    <property type="entry name" value="EGF_1"/>
    <property type="match status" value="2"/>
</dbReference>
<dbReference type="EMBL" id="ADBJ01000063">
    <property type="protein sequence ID" value="EFA74563.1"/>
    <property type="molecule type" value="Genomic_DNA"/>
</dbReference>
<dbReference type="InterPro" id="IPR002909">
    <property type="entry name" value="IPT_dom"/>
</dbReference>
<protein>
    <recommendedName>
        <fullName evidence="6">EGF-like domain-containing protein</fullName>
    </recommendedName>
</protein>
<dbReference type="Pfam" id="PF22933">
    <property type="entry name" value="ComC_SSD"/>
    <property type="match status" value="2"/>
</dbReference>
<evidence type="ECO:0000256" key="4">
    <source>
        <dbReference type="SAM" id="Phobius"/>
    </source>
</evidence>
<feature type="region of interest" description="Disordered" evidence="3">
    <location>
        <begin position="2027"/>
        <end position="2113"/>
    </location>
</feature>
<dbReference type="InterPro" id="IPR016186">
    <property type="entry name" value="C-type_lectin-like/link_sf"/>
</dbReference>
<keyword evidence="8" id="KW-1185">Reference proteome</keyword>
<keyword evidence="2" id="KW-0245">EGF-like domain</keyword>
<dbReference type="Pfam" id="PF01833">
    <property type="entry name" value="TIG"/>
    <property type="match status" value="5"/>
</dbReference>
<dbReference type="CDD" id="cd00603">
    <property type="entry name" value="IPT_PCSR"/>
    <property type="match status" value="2"/>
</dbReference>
<proteinExistence type="predicted"/>
<evidence type="ECO:0000256" key="5">
    <source>
        <dbReference type="SAM" id="SignalP"/>
    </source>
</evidence>
<dbReference type="InterPro" id="IPR052014">
    <property type="entry name" value="Dictyostelium_Tiger"/>
</dbReference>
<dbReference type="InterPro" id="IPR016187">
    <property type="entry name" value="CTDL_fold"/>
</dbReference>
<organism evidence="7 8">
    <name type="scientific">Heterostelium pallidum (strain ATCC 26659 / Pp 5 / PN500)</name>
    <name type="common">Cellular slime mold</name>
    <name type="synonym">Polysphondylium pallidum</name>
    <dbReference type="NCBI Taxonomy" id="670386"/>
    <lineage>
        <taxon>Eukaryota</taxon>
        <taxon>Amoebozoa</taxon>
        <taxon>Evosea</taxon>
        <taxon>Eumycetozoa</taxon>
        <taxon>Dictyostelia</taxon>
        <taxon>Acytosteliales</taxon>
        <taxon>Acytosteliaceae</taxon>
        <taxon>Heterostelium</taxon>
    </lineage>
</organism>
<comment type="caution">
    <text evidence="7">The sequence shown here is derived from an EMBL/GenBank/DDBJ whole genome shotgun (WGS) entry which is preliminary data.</text>
</comment>
<dbReference type="PANTHER" id="PTHR31341">
    <property type="entry name" value="IPT/TIG DOMAIN-CONTAINING PROTEIN-RELATED-RELATED"/>
    <property type="match status" value="1"/>
</dbReference>
<feature type="transmembrane region" description="Helical" evidence="4">
    <location>
        <begin position="2402"/>
        <end position="2424"/>
    </location>
</feature>
<feature type="chain" id="PRO_5003041645" description="EGF-like domain-containing protein" evidence="5">
    <location>
        <begin position="22"/>
        <end position="2446"/>
    </location>
</feature>
<gene>
    <name evidence="7" type="ORF">PPL_00062</name>
</gene>
<keyword evidence="4" id="KW-0812">Transmembrane</keyword>
<dbReference type="SUPFAM" id="SSF81296">
    <property type="entry name" value="E set domains"/>
    <property type="match status" value="3"/>
</dbReference>
<comment type="caution">
    <text evidence="2">Lacks conserved residue(s) required for the propagation of feature annotation.</text>
</comment>
<accession>D3BVR0</accession>
<reference evidence="7 8" key="1">
    <citation type="journal article" date="2011" name="Genome Res.">
        <title>Phylogeny-wide analysis of social amoeba genomes highlights ancient origins for complex intercellular communication.</title>
        <authorList>
            <person name="Heidel A.J."/>
            <person name="Lawal H.M."/>
            <person name="Felder M."/>
            <person name="Schilde C."/>
            <person name="Helps N.R."/>
            <person name="Tunggal B."/>
            <person name="Rivero F."/>
            <person name="John U."/>
            <person name="Schleicher M."/>
            <person name="Eichinger L."/>
            <person name="Platzer M."/>
            <person name="Noegel A.A."/>
            <person name="Schaap P."/>
            <person name="Gloeckner G."/>
        </authorList>
    </citation>
    <scope>NUCLEOTIDE SEQUENCE [LARGE SCALE GENOMIC DNA]</scope>
    <source>
        <strain evidence="8">ATCC 26659 / Pp 5 / PN500</strain>
    </source>
</reference>
<dbReference type="Proteomes" id="UP000001396">
    <property type="component" value="Unassembled WGS sequence"/>
</dbReference>
<keyword evidence="5" id="KW-0732">Signal</keyword>
<feature type="disulfide bond" evidence="2">
    <location>
        <begin position="2140"/>
        <end position="2149"/>
    </location>
</feature>
<dbReference type="PROSITE" id="PS01186">
    <property type="entry name" value="EGF_2"/>
    <property type="match status" value="2"/>
</dbReference>